<dbReference type="EC" id="2.8.3.-" evidence="6"/>
<name>A0A6N3FN25_CLOSY</name>
<dbReference type="GO" id="GO:0008775">
    <property type="term" value="F:acetate CoA-transferase activity"/>
    <property type="evidence" value="ECO:0007669"/>
    <property type="project" value="InterPro"/>
</dbReference>
<dbReference type="SUPFAM" id="SSF100950">
    <property type="entry name" value="NagB/RpiA/CoA transferase-like"/>
    <property type="match status" value="2"/>
</dbReference>
<reference evidence="6" key="1">
    <citation type="submission" date="2019-11" db="EMBL/GenBank/DDBJ databases">
        <authorList>
            <person name="Feng L."/>
        </authorList>
    </citation>
    <scope>NUCLEOTIDE SEQUENCE</scope>
    <source>
        <strain evidence="6">CsymbiosumLFYP84</strain>
    </source>
</reference>
<dbReference type="RefSeq" id="WP_003506282.1">
    <property type="nucleotide sequence ID" value="NZ_BAABZD010000003.1"/>
</dbReference>
<feature type="domain" description="Acetyl-CoA hydrolase/transferase C-terminal" evidence="4">
    <location>
        <begin position="272"/>
        <end position="424"/>
    </location>
</feature>
<feature type="domain" description="Acetyl-CoA hydrolase/transferase N-terminal" evidence="3">
    <location>
        <begin position="84"/>
        <end position="178"/>
    </location>
</feature>
<dbReference type="GO" id="GO:0006083">
    <property type="term" value="P:acetate metabolic process"/>
    <property type="evidence" value="ECO:0007669"/>
    <property type="project" value="InterPro"/>
</dbReference>
<evidence type="ECO:0000256" key="2">
    <source>
        <dbReference type="ARBA" id="ARBA00022679"/>
    </source>
</evidence>
<reference evidence="5" key="2">
    <citation type="journal article" date="2022" name="Cell Host Microbe">
        <title>Colonization of the live biotherapeutic product VE303 and modulation of the microbiota and metabolites in healthy volunteers.</title>
        <authorList>
            <person name="Dsouza M."/>
            <person name="Menon R."/>
            <person name="Crossette E."/>
            <person name="Bhattarai S.K."/>
            <person name="Schneider J."/>
            <person name="Kim Y.G."/>
            <person name="Reddy S."/>
            <person name="Caballero S."/>
            <person name="Felix C."/>
            <person name="Cornacchione L."/>
            <person name="Hendrickson J."/>
            <person name="Watson A.R."/>
            <person name="Minot S.S."/>
            <person name="Greenfield N."/>
            <person name="Schopf L."/>
            <person name="Szabady R."/>
            <person name="Patarroyo J."/>
            <person name="Smith W."/>
            <person name="Harrison P."/>
            <person name="Kuijper E.J."/>
            <person name="Kelly C.P."/>
            <person name="Olle B."/>
            <person name="Bobilev D."/>
            <person name="Silber J.L."/>
            <person name="Bucci V."/>
            <person name="Roberts B."/>
            <person name="Faith J."/>
            <person name="Norman J.M."/>
        </authorList>
    </citation>
    <scope>NUCLEOTIDE SEQUENCE</scope>
    <source>
        <strain evidence="5">VE303-04</strain>
    </source>
</reference>
<gene>
    <name evidence="6" type="primary">cat1_3</name>
    <name evidence="6" type="ORF">CSLFYP84_02588</name>
    <name evidence="5" type="ORF">K5I21_00570</name>
</gene>
<keyword evidence="2 6" id="KW-0808">Transferase</keyword>
<dbReference type="Pfam" id="PF13336">
    <property type="entry name" value="AcetylCoA_hyd_C"/>
    <property type="match status" value="1"/>
</dbReference>
<dbReference type="InterPro" id="IPR026888">
    <property type="entry name" value="AcetylCoA_hyd_C"/>
</dbReference>
<dbReference type="Gene3D" id="3.40.1080.20">
    <property type="entry name" value="Acetyl-CoA hydrolase/transferase C-terminal domain"/>
    <property type="match status" value="1"/>
</dbReference>
<dbReference type="Gene3D" id="3.40.1080.10">
    <property type="entry name" value="Glutaconate Coenzyme A-transferase"/>
    <property type="match status" value="1"/>
</dbReference>
<accession>A0A6N3FN25</accession>
<evidence type="ECO:0000259" key="4">
    <source>
        <dbReference type="Pfam" id="PF13336"/>
    </source>
</evidence>
<dbReference type="Gene3D" id="3.30.750.70">
    <property type="entry name" value="4-hydroxybutyrate coenzyme like domains"/>
    <property type="match status" value="1"/>
</dbReference>
<dbReference type="PANTHER" id="PTHR21432:SF20">
    <property type="entry name" value="ACETYL-COA HYDROLASE"/>
    <property type="match status" value="1"/>
</dbReference>
<evidence type="ECO:0000313" key="6">
    <source>
        <dbReference type="EMBL" id="VYU52943.1"/>
    </source>
</evidence>
<dbReference type="AlphaFoldDB" id="A0A6N3FN25"/>
<dbReference type="InterPro" id="IPR046433">
    <property type="entry name" value="ActCoA_hydro"/>
</dbReference>
<dbReference type="Proteomes" id="UP001203136">
    <property type="component" value="Unassembled WGS sequence"/>
</dbReference>
<dbReference type="InterPro" id="IPR038460">
    <property type="entry name" value="AcetylCoA_hyd_C_sf"/>
</dbReference>
<comment type="similarity">
    <text evidence="1">Belongs to the acetyl-CoA hydrolase/transferase family.</text>
</comment>
<dbReference type="EMBL" id="CACRUA010000029">
    <property type="protein sequence ID" value="VYU52943.1"/>
    <property type="molecule type" value="Genomic_DNA"/>
</dbReference>
<evidence type="ECO:0000259" key="3">
    <source>
        <dbReference type="Pfam" id="PF02550"/>
    </source>
</evidence>
<protein>
    <submittedName>
        <fullName evidence="6">Succinyl-CoA:coenzyme A transferase</fullName>
        <ecNumber evidence="6">2.8.3.-</ecNumber>
    </submittedName>
</protein>
<dbReference type="Pfam" id="PF02550">
    <property type="entry name" value="AcetylCoA_hydro"/>
    <property type="match status" value="1"/>
</dbReference>
<dbReference type="InterPro" id="IPR037171">
    <property type="entry name" value="NagB/RpiA_transferase-like"/>
</dbReference>
<organism evidence="6">
    <name type="scientific">Clostridium symbiosum</name>
    <name type="common">Bacteroides symbiosus</name>
    <dbReference type="NCBI Taxonomy" id="1512"/>
    <lineage>
        <taxon>Bacteria</taxon>
        <taxon>Bacillati</taxon>
        <taxon>Bacillota</taxon>
        <taxon>Clostridia</taxon>
        <taxon>Lachnospirales</taxon>
        <taxon>Lachnospiraceae</taxon>
        <taxon>Otoolea</taxon>
    </lineage>
</organism>
<dbReference type="InterPro" id="IPR003702">
    <property type="entry name" value="ActCoA_hydro_N"/>
</dbReference>
<sequence>MEQTWKDIYNRKLITAAQAAAMVQNGDSFCAVTREPKTILRELGKRKDLKNVTYYCSQTNFLGELMGLQNEVKVLLSFMDGMNREFVEDGRAEFVPCNFSGYGKLSVNTLKCRIAMPCVSKPDKNGYVSMGNAADGMPVISTQTELAIAEINPELPFVLGANVKHISEFDYIVEGDGYPLNIRAIDDSEDSREIYQAIGGYLSELVEDEATIEVGLGRLNSSAMMYMEPKKDLGVHTEIYGDLLMELTKRGIVTNRKKTLYPGVSVCAQLVGSRELFDFADGNQGLNMNSCQQVLNPGIIAQNRRMTAINNAVQVDLLGQANSEYLKGKQYSGMGGIADFSSGAALCPDGKSIVVVESVTKNGKYSKIVPSFTQGTPVSLTRTMVEYVVTEYGAAVLAGKTVEERAKELIRVSHPKFRDELTFQAKEMGLIV</sequence>
<dbReference type="PANTHER" id="PTHR21432">
    <property type="entry name" value="ACETYL-COA HYDROLASE-RELATED"/>
    <property type="match status" value="1"/>
</dbReference>
<proteinExistence type="inferred from homology"/>
<dbReference type="EMBL" id="JAINVB010000001">
    <property type="protein sequence ID" value="MCK0084390.1"/>
    <property type="molecule type" value="Genomic_DNA"/>
</dbReference>
<evidence type="ECO:0000256" key="1">
    <source>
        <dbReference type="ARBA" id="ARBA00009632"/>
    </source>
</evidence>
<evidence type="ECO:0000313" key="5">
    <source>
        <dbReference type="EMBL" id="MCK0084390.1"/>
    </source>
</evidence>